<sequence>MHTRRLAGLLAAAIAVARALPAQGQAAADTLTGQSHRLPDVAVAGSKPSRYALGTRQLVLDSAALSQYRTGTLAEALAARAPLYLKNYGPGQLASISIRGTSARHTAVLWNGFNINFSSLGEADFSLFSVGGNTQVRVQPGPGGALYGTGAIGGAVLLSGEPALGGGLRGSVQAEGGSFGQGAGSLEASYGAARLALRTTALYREAQNDFPLGPEQNGAAAPRQPNAAFRQWNFTQDARLLVGTGGQLSLAAWLTGANRQIQPALGAANRHGLETDHSARLLAAFRQRLGRRYEGTVRVAWLHDRLVYGDDTLLPQYTTLSTTQAQTEHSFTLGNKISLQLGGEVQHFEAVADGYESRIRENRLAAFGLLRYDATPTLRLTANLRQAVVPDQRPPLAPTAGAEWDLWQTETNTITLKASASRSYRAATLNERYYRPGGNPGLLPETGVGYEAGAVYDHQAAGPARLHWRTELTAYRQLVDNWVQWIPGAGGFYSPRNLRLVRTQGLEASTALDWKRPRYEAAVRASYALTQAHKQQGYLGDDDPLDTQLAYVPLHGATLSTEHTWRTHWLLSASGSFSSYRYTTVSANDFLPGYFLLQGSVGRHLTVGQARFTLLVQGYNLTNTRYQTYAGRAMPPRSAVLSLRVAWR</sequence>
<evidence type="ECO:0000256" key="5">
    <source>
        <dbReference type="ARBA" id="ARBA00022729"/>
    </source>
</evidence>
<evidence type="ECO:0000256" key="8">
    <source>
        <dbReference type="ARBA" id="ARBA00023170"/>
    </source>
</evidence>
<dbReference type="InterPro" id="IPR037066">
    <property type="entry name" value="Plug_dom_sf"/>
</dbReference>
<dbReference type="PANTHER" id="PTHR30069:SF29">
    <property type="entry name" value="HEMOGLOBIN AND HEMOGLOBIN-HAPTOGLOBIN-BINDING PROTEIN 1-RELATED"/>
    <property type="match status" value="1"/>
</dbReference>
<dbReference type="InterPro" id="IPR036942">
    <property type="entry name" value="Beta-barrel_TonB_sf"/>
</dbReference>
<dbReference type="Gene3D" id="2.40.170.20">
    <property type="entry name" value="TonB-dependent receptor, beta-barrel domain"/>
    <property type="match status" value="1"/>
</dbReference>
<name>A0ABR8K2B3_9BACT</name>
<dbReference type="SUPFAM" id="SSF56935">
    <property type="entry name" value="Porins"/>
    <property type="match status" value="1"/>
</dbReference>
<keyword evidence="16" id="KW-1185">Reference proteome</keyword>
<evidence type="ECO:0000259" key="14">
    <source>
        <dbReference type="Pfam" id="PF07715"/>
    </source>
</evidence>
<comment type="subcellular location">
    <subcellularLocation>
        <location evidence="1 10">Cell outer membrane</location>
        <topology evidence="1 10">Multi-pass membrane protein</topology>
    </subcellularLocation>
</comment>
<keyword evidence="3 10" id="KW-1134">Transmembrane beta strand</keyword>
<feature type="domain" description="TonB-dependent receptor-like beta-barrel" evidence="13">
    <location>
        <begin position="226"/>
        <end position="621"/>
    </location>
</feature>
<evidence type="ECO:0000256" key="9">
    <source>
        <dbReference type="ARBA" id="ARBA00023237"/>
    </source>
</evidence>
<dbReference type="InterPro" id="IPR000531">
    <property type="entry name" value="Beta-barrel_TonB"/>
</dbReference>
<keyword evidence="4 10" id="KW-0812">Transmembrane</keyword>
<evidence type="ECO:0000256" key="6">
    <source>
        <dbReference type="ARBA" id="ARBA00023077"/>
    </source>
</evidence>
<protein>
    <submittedName>
        <fullName evidence="15">TonB-dependent receptor</fullName>
    </submittedName>
</protein>
<dbReference type="InterPro" id="IPR039426">
    <property type="entry name" value="TonB-dep_rcpt-like"/>
</dbReference>
<dbReference type="PROSITE" id="PS52016">
    <property type="entry name" value="TONB_DEPENDENT_REC_3"/>
    <property type="match status" value="1"/>
</dbReference>
<proteinExistence type="inferred from homology"/>
<keyword evidence="6 11" id="KW-0798">TonB box</keyword>
<dbReference type="Pfam" id="PF00593">
    <property type="entry name" value="TonB_dep_Rec_b-barrel"/>
    <property type="match status" value="1"/>
</dbReference>
<evidence type="ECO:0000256" key="11">
    <source>
        <dbReference type="RuleBase" id="RU003357"/>
    </source>
</evidence>
<evidence type="ECO:0000313" key="15">
    <source>
        <dbReference type="EMBL" id="MBD2724719.1"/>
    </source>
</evidence>
<evidence type="ECO:0000256" key="2">
    <source>
        <dbReference type="ARBA" id="ARBA00022448"/>
    </source>
</evidence>
<keyword evidence="9 10" id="KW-0998">Cell outer membrane</keyword>
<comment type="similarity">
    <text evidence="10 11">Belongs to the TonB-dependent receptor family.</text>
</comment>
<comment type="caution">
    <text evidence="15">The sequence shown here is derived from an EMBL/GenBank/DDBJ whole genome shotgun (WGS) entry which is preliminary data.</text>
</comment>
<accession>A0ABR8K2B3</accession>
<evidence type="ECO:0000256" key="4">
    <source>
        <dbReference type="ARBA" id="ARBA00022692"/>
    </source>
</evidence>
<dbReference type="Pfam" id="PF07715">
    <property type="entry name" value="Plug"/>
    <property type="match status" value="1"/>
</dbReference>
<dbReference type="EMBL" id="JACXAC010000011">
    <property type="protein sequence ID" value="MBD2724719.1"/>
    <property type="molecule type" value="Genomic_DNA"/>
</dbReference>
<evidence type="ECO:0000256" key="12">
    <source>
        <dbReference type="SAM" id="SignalP"/>
    </source>
</evidence>
<keyword evidence="7 10" id="KW-0472">Membrane</keyword>
<evidence type="ECO:0000313" key="16">
    <source>
        <dbReference type="Proteomes" id="UP000606003"/>
    </source>
</evidence>
<dbReference type="PANTHER" id="PTHR30069">
    <property type="entry name" value="TONB-DEPENDENT OUTER MEMBRANE RECEPTOR"/>
    <property type="match status" value="1"/>
</dbReference>
<feature type="signal peptide" evidence="12">
    <location>
        <begin position="1"/>
        <end position="24"/>
    </location>
</feature>
<evidence type="ECO:0000256" key="7">
    <source>
        <dbReference type="ARBA" id="ARBA00023136"/>
    </source>
</evidence>
<reference evidence="15 16" key="1">
    <citation type="submission" date="2020-09" db="EMBL/GenBank/DDBJ databases">
        <authorList>
            <person name="Kim M.K."/>
        </authorList>
    </citation>
    <scope>NUCLEOTIDE SEQUENCE [LARGE SCALE GENOMIC DNA]</scope>
    <source>
        <strain evidence="15 16">BT189</strain>
    </source>
</reference>
<organism evidence="15 16">
    <name type="scientific">Hymenobacter armeniacus</name>
    <dbReference type="NCBI Taxonomy" id="2771358"/>
    <lineage>
        <taxon>Bacteria</taxon>
        <taxon>Pseudomonadati</taxon>
        <taxon>Bacteroidota</taxon>
        <taxon>Cytophagia</taxon>
        <taxon>Cytophagales</taxon>
        <taxon>Hymenobacteraceae</taxon>
        <taxon>Hymenobacter</taxon>
    </lineage>
</organism>
<feature type="chain" id="PRO_5045911531" evidence="12">
    <location>
        <begin position="25"/>
        <end position="648"/>
    </location>
</feature>
<keyword evidence="5 12" id="KW-0732">Signal</keyword>
<gene>
    <name evidence="15" type="ORF">IC234_21510</name>
</gene>
<dbReference type="Gene3D" id="2.170.130.10">
    <property type="entry name" value="TonB-dependent receptor, plug domain"/>
    <property type="match status" value="1"/>
</dbReference>
<evidence type="ECO:0000256" key="10">
    <source>
        <dbReference type="PROSITE-ProRule" id="PRU01360"/>
    </source>
</evidence>
<dbReference type="Proteomes" id="UP000606003">
    <property type="component" value="Unassembled WGS sequence"/>
</dbReference>
<evidence type="ECO:0000256" key="1">
    <source>
        <dbReference type="ARBA" id="ARBA00004571"/>
    </source>
</evidence>
<dbReference type="RefSeq" id="WP_190928836.1">
    <property type="nucleotide sequence ID" value="NZ_JACXAC010000011.1"/>
</dbReference>
<evidence type="ECO:0000256" key="3">
    <source>
        <dbReference type="ARBA" id="ARBA00022452"/>
    </source>
</evidence>
<dbReference type="InterPro" id="IPR012910">
    <property type="entry name" value="Plug_dom"/>
</dbReference>
<keyword evidence="8 15" id="KW-0675">Receptor</keyword>
<feature type="domain" description="TonB-dependent receptor plug" evidence="14">
    <location>
        <begin position="59"/>
        <end position="155"/>
    </location>
</feature>
<keyword evidence="2 10" id="KW-0813">Transport</keyword>
<evidence type="ECO:0000259" key="13">
    <source>
        <dbReference type="Pfam" id="PF00593"/>
    </source>
</evidence>